<dbReference type="Proteomes" id="UP000018721">
    <property type="component" value="Unassembled WGS sequence"/>
</dbReference>
<dbReference type="HOGENOM" id="CLU_1790717_0_0_1"/>
<keyword evidence="1" id="KW-1133">Transmembrane helix</keyword>
<keyword evidence="3" id="KW-1185">Reference proteome</keyword>
<organism evidence="2 3">
    <name type="scientific">Phytophthora nicotianae P1569</name>
    <dbReference type="NCBI Taxonomy" id="1317065"/>
    <lineage>
        <taxon>Eukaryota</taxon>
        <taxon>Sar</taxon>
        <taxon>Stramenopiles</taxon>
        <taxon>Oomycota</taxon>
        <taxon>Peronosporomycetes</taxon>
        <taxon>Peronosporales</taxon>
        <taxon>Peronosporaceae</taxon>
        <taxon>Phytophthora</taxon>
    </lineage>
</organism>
<dbReference type="AlphaFoldDB" id="V9FE63"/>
<reference evidence="2 3" key="1">
    <citation type="submission" date="2013-11" db="EMBL/GenBank/DDBJ databases">
        <title>The Genome Sequence of Phytophthora parasitica P1569.</title>
        <authorList>
            <consortium name="The Broad Institute Genomics Platform"/>
            <person name="Russ C."/>
            <person name="Tyler B."/>
            <person name="Panabieres F."/>
            <person name="Shan W."/>
            <person name="Tripathy S."/>
            <person name="Grunwald N."/>
            <person name="Machado M."/>
            <person name="Johnson C.S."/>
            <person name="Arredondo F."/>
            <person name="Hong C."/>
            <person name="Coffey M."/>
            <person name="Young S.K."/>
            <person name="Zeng Q."/>
            <person name="Gargeya S."/>
            <person name="Fitzgerald M."/>
            <person name="Abouelleil A."/>
            <person name="Alvarado L."/>
            <person name="Chapman S.B."/>
            <person name="Gainer-Dewar J."/>
            <person name="Goldberg J."/>
            <person name="Griggs A."/>
            <person name="Gujja S."/>
            <person name="Hansen M."/>
            <person name="Howarth C."/>
            <person name="Imamovic A."/>
            <person name="Ireland A."/>
            <person name="Larimer J."/>
            <person name="McCowan C."/>
            <person name="Murphy C."/>
            <person name="Pearson M."/>
            <person name="Poon T.W."/>
            <person name="Priest M."/>
            <person name="Roberts A."/>
            <person name="Saif S."/>
            <person name="Shea T."/>
            <person name="Sykes S."/>
            <person name="Wortman J."/>
            <person name="Nusbaum C."/>
            <person name="Birren B."/>
        </authorList>
    </citation>
    <scope>NUCLEOTIDE SEQUENCE [LARGE SCALE GENOMIC DNA]</scope>
    <source>
        <strain evidence="2 3">P1569</strain>
    </source>
</reference>
<comment type="caution">
    <text evidence="2">The sequence shown here is derived from an EMBL/GenBank/DDBJ whole genome shotgun (WGS) entry which is preliminary data.</text>
</comment>
<feature type="transmembrane region" description="Helical" evidence="1">
    <location>
        <begin position="31"/>
        <end position="52"/>
    </location>
</feature>
<evidence type="ECO:0000256" key="1">
    <source>
        <dbReference type="SAM" id="Phobius"/>
    </source>
</evidence>
<protein>
    <submittedName>
        <fullName evidence="2">Uncharacterized protein</fullName>
    </submittedName>
</protein>
<evidence type="ECO:0000313" key="3">
    <source>
        <dbReference type="Proteomes" id="UP000018721"/>
    </source>
</evidence>
<evidence type="ECO:0000313" key="2">
    <source>
        <dbReference type="EMBL" id="ETI49754.1"/>
    </source>
</evidence>
<dbReference type="EMBL" id="ANIZ01001092">
    <property type="protein sequence ID" value="ETI49754.1"/>
    <property type="molecule type" value="Genomic_DNA"/>
</dbReference>
<keyword evidence="1" id="KW-0472">Membrane</keyword>
<accession>V9FE63</accession>
<gene>
    <name evidence="2" type="ORF">F443_06530</name>
</gene>
<proteinExistence type="predicted"/>
<name>V9FE63_PHYNI</name>
<sequence length="145" mass="16769">MGRVRSLDSSLVVSGPQLSERGVISISTRRLLFLVWMSIGVAPLLLQARSYLRFLTPHKISRSLLPPDMDVKNTTDLLKHCPVEGLFIAGIWWNVVPAHYYPAEDGVKYNAIKLRERKLPVFSLFLPRKYRVFRILRRSPRDLLR</sequence>
<keyword evidence="1" id="KW-0812">Transmembrane</keyword>